<evidence type="ECO:0000313" key="1">
    <source>
        <dbReference type="EMBL" id="CRL30990.1"/>
    </source>
</evidence>
<name>A0A0G4PX87_PENC3</name>
<dbReference type="Proteomes" id="UP000053732">
    <property type="component" value="Unassembled WGS sequence"/>
</dbReference>
<accession>A0A0G4PX87</accession>
<sequence>MPRFTQAQVEDDESKLFAYREEHFKMAARVDISRLVFDKTFKRQMSNRQNIDRLERIMSTQGCHRLMEECHVPVLVSARDWESRVRPRTVDGQFQQLDVDIDYELRGLDHESLIIAARNRLRPSNQWWIVDVYVTEPMASEQPLQKEFIRSLQERFPNDHRPSDGLIYQRIRYYEGYLDGPINTNAANQWWATLERVSGSKKSKYLRAFLKHPTLPQAFDELLPIAGIWEGMKIGVLHKLVAMRCDEPVLCYLAHIKRTFTSLVGHRYDLLAQLDGVTIQLLTSRVPKISVRDLKFLEGRLSKEELFPDIDNAQDRAEIWERLKNIDYPIPTLETFFQDRLILEVGRSVLQRICIPDPQRKLTIDEALGEQYDTAVPVLTSDRQYRIRSELFEFWRFSFQYGFDMTNHQRRISPTESRIQRTAVLGSTESQNTPDRLNLWQHLFWLASESRFRIPSVDGTSGHPAELPPLIPCDYPESAEEELPVERRCGKPYTDSVDADRFALSREALERPREESRVTSGFAQRSVFLAFFHYLKDDSESCSFTGNSPGVNNTSGTEFFTGVINLDERIPSPVTAPQENTMPSPPILATPQFDPILESLALNFQPTCFTMIFVLPGEPEKAAELPNDQSTLNTFFEELRKQNFYIYSPDNPARGINDRECYSIYFKNPLLKLHAEFIGEESFITMLYQPVEESGTIGRKRRRRDDIFGIGEVKRWLDERLNGLISVNHASQFAIQLPE</sequence>
<evidence type="ECO:0000313" key="2">
    <source>
        <dbReference type="Proteomes" id="UP000053732"/>
    </source>
</evidence>
<gene>
    <name evidence="1" type="ORF">PCAMFM013_S066g000019</name>
</gene>
<dbReference type="InterPro" id="IPR022198">
    <property type="entry name" value="DUF3723"/>
</dbReference>
<reference evidence="1 2" key="1">
    <citation type="journal article" date="2014" name="Nat. Commun.">
        <title>Multiple recent horizontal transfers of a large genomic region in cheese making fungi.</title>
        <authorList>
            <person name="Cheeseman K."/>
            <person name="Ropars J."/>
            <person name="Renault P."/>
            <person name="Dupont J."/>
            <person name="Gouzy J."/>
            <person name="Branca A."/>
            <person name="Abraham A.L."/>
            <person name="Ceppi M."/>
            <person name="Conseiller E."/>
            <person name="Debuchy R."/>
            <person name="Malagnac F."/>
            <person name="Goarin A."/>
            <person name="Silar P."/>
            <person name="Lacoste S."/>
            <person name="Sallet E."/>
            <person name="Bensimon A."/>
            <person name="Giraud T."/>
            <person name="Brygoo Y."/>
        </authorList>
    </citation>
    <scope>NUCLEOTIDE SEQUENCE [LARGE SCALE GENOMIC DNA]</scope>
    <source>
        <strain evidence="2">FM 013</strain>
    </source>
</reference>
<organism evidence="1 2">
    <name type="scientific">Penicillium camemberti (strain FM 013)</name>
    <dbReference type="NCBI Taxonomy" id="1429867"/>
    <lineage>
        <taxon>Eukaryota</taxon>
        <taxon>Fungi</taxon>
        <taxon>Dikarya</taxon>
        <taxon>Ascomycota</taxon>
        <taxon>Pezizomycotina</taxon>
        <taxon>Eurotiomycetes</taxon>
        <taxon>Eurotiomycetidae</taxon>
        <taxon>Eurotiales</taxon>
        <taxon>Aspergillaceae</taxon>
        <taxon>Penicillium</taxon>
    </lineage>
</organism>
<dbReference type="EMBL" id="HG793199">
    <property type="protein sequence ID" value="CRL30990.1"/>
    <property type="molecule type" value="Genomic_DNA"/>
</dbReference>
<proteinExistence type="predicted"/>
<keyword evidence="2" id="KW-1185">Reference proteome</keyword>
<dbReference type="AlphaFoldDB" id="A0A0G4PX87"/>
<protein>
    <submittedName>
        <fullName evidence="1">Uncharacterized protein</fullName>
    </submittedName>
</protein>
<dbReference type="STRING" id="1429867.A0A0G4PX87"/>
<dbReference type="Pfam" id="PF12520">
    <property type="entry name" value="DUF3723"/>
    <property type="match status" value="1"/>
</dbReference>